<gene>
    <name evidence="3" type="ORF">CASFOL_027788</name>
</gene>
<dbReference type="InterPro" id="IPR001810">
    <property type="entry name" value="F-box_dom"/>
</dbReference>
<dbReference type="PANTHER" id="PTHR31672">
    <property type="entry name" value="BNACNNG10540D PROTEIN"/>
    <property type="match status" value="1"/>
</dbReference>
<dbReference type="SUPFAM" id="SSF81383">
    <property type="entry name" value="F-box domain"/>
    <property type="match status" value="1"/>
</dbReference>
<organism evidence="3 4">
    <name type="scientific">Castilleja foliolosa</name>
    <dbReference type="NCBI Taxonomy" id="1961234"/>
    <lineage>
        <taxon>Eukaryota</taxon>
        <taxon>Viridiplantae</taxon>
        <taxon>Streptophyta</taxon>
        <taxon>Embryophyta</taxon>
        <taxon>Tracheophyta</taxon>
        <taxon>Spermatophyta</taxon>
        <taxon>Magnoliopsida</taxon>
        <taxon>eudicotyledons</taxon>
        <taxon>Gunneridae</taxon>
        <taxon>Pentapetalae</taxon>
        <taxon>asterids</taxon>
        <taxon>lamiids</taxon>
        <taxon>Lamiales</taxon>
        <taxon>Orobanchaceae</taxon>
        <taxon>Pedicularideae</taxon>
        <taxon>Castillejinae</taxon>
        <taxon>Castilleja</taxon>
    </lineage>
</organism>
<evidence type="ECO:0000259" key="1">
    <source>
        <dbReference type="Pfam" id="PF00646"/>
    </source>
</evidence>
<dbReference type="PANTHER" id="PTHR31672:SF13">
    <property type="entry name" value="F-BOX PROTEIN CPR30-LIKE"/>
    <property type="match status" value="1"/>
</dbReference>
<feature type="domain" description="F-box associated beta-propeller type 1" evidence="2">
    <location>
        <begin position="89"/>
        <end position="260"/>
    </location>
</feature>
<sequence>MPSKLENSRATYPAAALADYEDLMLRILARLPVKSICRFKSVCKPWNHLLSTQEFIKLQFKISSESKNQYFLVHRVKLNLSNTISVFDIDSNEKKARILDHPFNDTLVEINIVGCCNGLVCIRSDQGLVFWNPAMSLSKTVSLLKAHKYFLDFFPSELLGFGYHAESDDFKVVRIILKKRTFGTCVSCVEVYSVNLNSWTTIDPGFEFSEFWFYIFKNSATVNGNPYWVVKDAERKYVLVCFDMSKLVFKFVPLSSLDYNKAEQDIEFVDLNGSLGALVFTWRYDNTIAYVHAWVFDEGEQIRRKSHSVGPIEVKMNRVLRCLNDGKILSKRPNGQPIVFNSETKCVEYLFNGRPDFRIYFYDYTASLAYIEGMEKVTCRKRQH</sequence>
<dbReference type="InterPro" id="IPR017451">
    <property type="entry name" value="F-box-assoc_interact_dom"/>
</dbReference>
<evidence type="ECO:0000313" key="3">
    <source>
        <dbReference type="EMBL" id="KAL3628742.1"/>
    </source>
</evidence>
<dbReference type="Proteomes" id="UP001632038">
    <property type="component" value="Unassembled WGS sequence"/>
</dbReference>
<dbReference type="InterPro" id="IPR006527">
    <property type="entry name" value="F-box-assoc_dom_typ1"/>
</dbReference>
<dbReference type="InterPro" id="IPR036047">
    <property type="entry name" value="F-box-like_dom_sf"/>
</dbReference>
<keyword evidence="4" id="KW-1185">Reference proteome</keyword>
<dbReference type="NCBIfam" id="TIGR01640">
    <property type="entry name" value="F_box_assoc_1"/>
    <property type="match status" value="1"/>
</dbReference>
<evidence type="ECO:0000313" key="4">
    <source>
        <dbReference type="Proteomes" id="UP001632038"/>
    </source>
</evidence>
<dbReference type="CDD" id="cd22157">
    <property type="entry name" value="F-box_AtFBW1-like"/>
    <property type="match status" value="1"/>
</dbReference>
<comment type="caution">
    <text evidence="3">The sequence shown here is derived from an EMBL/GenBank/DDBJ whole genome shotgun (WGS) entry which is preliminary data.</text>
</comment>
<proteinExistence type="predicted"/>
<dbReference type="EMBL" id="JAVIJP010000036">
    <property type="protein sequence ID" value="KAL3628742.1"/>
    <property type="molecule type" value="Genomic_DNA"/>
</dbReference>
<dbReference type="Pfam" id="PF00646">
    <property type="entry name" value="F-box"/>
    <property type="match status" value="1"/>
</dbReference>
<dbReference type="InterPro" id="IPR050796">
    <property type="entry name" value="SCF_F-box_component"/>
</dbReference>
<dbReference type="Gene3D" id="1.20.1280.50">
    <property type="match status" value="1"/>
</dbReference>
<name>A0ABD3CJD0_9LAMI</name>
<dbReference type="AlphaFoldDB" id="A0ABD3CJD0"/>
<protein>
    <recommendedName>
        <fullName evidence="5">F-box domain-containing protein</fullName>
    </recommendedName>
</protein>
<accession>A0ABD3CJD0</accession>
<evidence type="ECO:0000259" key="2">
    <source>
        <dbReference type="Pfam" id="PF07734"/>
    </source>
</evidence>
<dbReference type="Pfam" id="PF07734">
    <property type="entry name" value="FBA_1"/>
    <property type="match status" value="1"/>
</dbReference>
<evidence type="ECO:0008006" key="5">
    <source>
        <dbReference type="Google" id="ProtNLM"/>
    </source>
</evidence>
<feature type="domain" description="F-box" evidence="1">
    <location>
        <begin position="21"/>
        <end position="56"/>
    </location>
</feature>
<reference evidence="4" key="1">
    <citation type="journal article" date="2024" name="IScience">
        <title>Strigolactones Initiate the Formation of Haustorium-like Structures in Castilleja.</title>
        <authorList>
            <person name="Buerger M."/>
            <person name="Peterson D."/>
            <person name="Chory J."/>
        </authorList>
    </citation>
    <scope>NUCLEOTIDE SEQUENCE [LARGE SCALE GENOMIC DNA]</scope>
</reference>